<comment type="caution">
    <text evidence="2">The sequence shown here is derived from an EMBL/GenBank/DDBJ whole genome shotgun (WGS) entry which is preliminary data.</text>
</comment>
<proteinExistence type="predicted"/>
<gene>
    <name evidence="2" type="ORF">BDA96_01G153700</name>
</gene>
<feature type="compositionally biased region" description="Gly residues" evidence="1">
    <location>
        <begin position="77"/>
        <end position="88"/>
    </location>
</feature>
<organism evidence="2 3">
    <name type="scientific">Sorghum bicolor</name>
    <name type="common">Sorghum</name>
    <name type="synonym">Sorghum vulgare</name>
    <dbReference type="NCBI Taxonomy" id="4558"/>
    <lineage>
        <taxon>Eukaryota</taxon>
        <taxon>Viridiplantae</taxon>
        <taxon>Streptophyta</taxon>
        <taxon>Embryophyta</taxon>
        <taxon>Tracheophyta</taxon>
        <taxon>Spermatophyta</taxon>
        <taxon>Magnoliopsida</taxon>
        <taxon>Liliopsida</taxon>
        <taxon>Poales</taxon>
        <taxon>Poaceae</taxon>
        <taxon>PACMAD clade</taxon>
        <taxon>Panicoideae</taxon>
        <taxon>Andropogonodae</taxon>
        <taxon>Andropogoneae</taxon>
        <taxon>Sorghinae</taxon>
        <taxon>Sorghum</taxon>
    </lineage>
</organism>
<reference evidence="2" key="2">
    <citation type="submission" date="2020-10" db="EMBL/GenBank/DDBJ databases">
        <authorList>
            <person name="Cooper E.A."/>
            <person name="Brenton Z.W."/>
            <person name="Flinn B.S."/>
            <person name="Jenkins J."/>
            <person name="Shu S."/>
            <person name="Flowers D."/>
            <person name="Luo F."/>
            <person name="Wang Y."/>
            <person name="Xia P."/>
            <person name="Barry K."/>
            <person name="Daum C."/>
            <person name="Lipzen A."/>
            <person name="Yoshinaga Y."/>
            <person name="Schmutz J."/>
            <person name="Saski C."/>
            <person name="Vermerris W."/>
            <person name="Kresovich S."/>
        </authorList>
    </citation>
    <scope>NUCLEOTIDE SEQUENCE</scope>
</reference>
<evidence type="ECO:0000313" key="3">
    <source>
        <dbReference type="Proteomes" id="UP000807115"/>
    </source>
</evidence>
<reference evidence="2" key="1">
    <citation type="journal article" date="2019" name="BMC Genomics">
        <title>A new reference genome for Sorghum bicolor reveals high levels of sequence similarity between sweet and grain genotypes: implications for the genetics of sugar metabolism.</title>
        <authorList>
            <person name="Cooper E.A."/>
            <person name="Brenton Z.W."/>
            <person name="Flinn B.S."/>
            <person name="Jenkins J."/>
            <person name="Shu S."/>
            <person name="Flowers D."/>
            <person name="Luo F."/>
            <person name="Wang Y."/>
            <person name="Xia P."/>
            <person name="Barry K."/>
            <person name="Daum C."/>
            <person name="Lipzen A."/>
            <person name="Yoshinaga Y."/>
            <person name="Schmutz J."/>
            <person name="Saski C."/>
            <person name="Vermerris W."/>
            <person name="Kresovich S."/>
        </authorList>
    </citation>
    <scope>NUCLEOTIDE SEQUENCE</scope>
</reference>
<sequence>MNRSVGPLAAVASCWRHLLPVATNPLVSRGGGAPSTHASGGGGAPGHGMEPMLATSPAAVAPGSGMIGGEPPPRSPLGGGSGSCGRWL</sequence>
<feature type="region of interest" description="Disordered" evidence="1">
    <location>
        <begin position="25"/>
        <end position="88"/>
    </location>
</feature>
<evidence type="ECO:0000256" key="1">
    <source>
        <dbReference type="SAM" id="MobiDB-lite"/>
    </source>
</evidence>
<dbReference type="EMBL" id="CM027680">
    <property type="protein sequence ID" value="KAG0548283.1"/>
    <property type="molecule type" value="Genomic_DNA"/>
</dbReference>
<feature type="compositionally biased region" description="Gly residues" evidence="1">
    <location>
        <begin position="29"/>
        <end position="46"/>
    </location>
</feature>
<accession>A0A921RY91</accession>
<dbReference type="Proteomes" id="UP000807115">
    <property type="component" value="Chromosome 1"/>
</dbReference>
<name>A0A921RY91_SORBI</name>
<dbReference type="AlphaFoldDB" id="A0A921RY91"/>
<evidence type="ECO:0000313" key="2">
    <source>
        <dbReference type="EMBL" id="KAG0548283.1"/>
    </source>
</evidence>
<protein>
    <submittedName>
        <fullName evidence="2">Uncharacterized protein</fullName>
    </submittedName>
</protein>